<gene>
    <name evidence="1" type="ORF">OWV82_017207</name>
</gene>
<dbReference type="Proteomes" id="UP001164539">
    <property type="component" value="Chromosome 9"/>
</dbReference>
<sequence>MQVPKAASSCIWAFLSLSPSRTGHQIAINNKYKLAHSLLLKMQVETEGEHSKQRNINSKVLPTDRDKYTEVEVEVEVEALRL</sequence>
<proteinExistence type="predicted"/>
<comment type="caution">
    <text evidence="1">The sequence shown here is derived from an EMBL/GenBank/DDBJ whole genome shotgun (WGS) entry which is preliminary data.</text>
</comment>
<evidence type="ECO:0000313" key="1">
    <source>
        <dbReference type="EMBL" id="KAJ4711135.1"/>
    </source>
</evidence>
<name>A0ACC1XLB5_MELAZ</name>
<accession>A0ACC1XLB5</accession>
<protein>
    <submittedName>
        <fullName evidence="1">Uncharacterized protein</fullName>
    </submittedName>
</protein>
<keyword evidence="2" id="KW-1185">Reference proteome</keyword>
<dbReference type="EMBL" id="CM051402">
    <property type="protein sequence ID" value="KAJ4711135.1"/>
    <property type="molecule type" value="Genomic_DNA"/>
</dbReference>
<evidence type="ECO:0000313" key="2">
    <source>
        <dbReference type="Proteomes" id="UP001164539"/>
    </source>
</evidence>
<reference evidence="1 2" key="1">
    <citation type="journal article" date="2023" name="Science">
        <title>Complex scaffold remodeling in plant triterpene biosynthesis.</title>
        <authorList>
            <person name="De La Pena R."/>
            <person name="Hodgson H."/>
            <person name="Liu J.C."/>
            <person name="Stephenson M.J."/>
            <person name="Martin A.C."/>
            <person name="Owen C."/>
            <person name="Harkess A."/>
            <person name="Leebens-Mack J."/>
            <person name="Jimenez L.E."/>
            <person name="Osbourn A."/>
            <person name="Sattely E.S."/>
        </authorList>
    </citation>
    <scope>NUCLEOTIDE SEQUENCE [LARGE SCALE GENOMIC DNA]</scope>
    <source>
        <strain evidence="2">cv. JPN11</strain>
        <tissue evidence="1">Leaf</tissue>
    </source>
</reference>
<organism evidence="1 2">
    <name type="scientific">Melia azedarach</name>
    <name type="common">Chinaberry tree</name>
    <dbReference type="NCBI Taxonomy" id="155640"/>
    <lineage>
        <taxon>Eukaryota</taxon>
        <taxon>Viridiplantae</taxon>
        <taxon>Streptophyta</taxon>
        <taxon>Embryophyta</taxon>
        <taxon>Tracheophyta</taxon>
        <taxon>Spermatophyta</taxon>
        <taxon>Magnoliopsida</taxon>
        <taxon>eudicotyledons</taxon>
        <taxon>Gunneridae</taxon>
        <taxon>Pentapetalae</taxon>
        <taxon>rosids</taxon>
        <taxon>malvids</taxon>
        <taxon>Sapindales</taxon>
        <taxon>Meliaceae</taxon>
        <taxon>Melia</taxon>
    </lineage>
</organism>